<keyword evidence="1" id="KW-0732">Signal</keyword>
<organism evidence="3 4">
    <name type="scientific">Flavobacterium silvaticum</name>
    <dbReference type="NCBI Taxonomy" id="1852020"/>
    <lineage>
        <taxon>Bacteria</taxon>
        <taxon>Pseudomonadati</taxon>
        <taxon>Bacteroidota</taxon>
        <taxon>Flavobacteriia</taxon>
        <taxon>Flavobacteriales</taxon>
        <taxon>Flavobacteriaceae</taxon>
        <taxon>Flavobacterium</taxon>
    </lineage>
</organism>
<dbReference type="InterPro" id="IPR026341">
    <property type="entry name" value="T9SS_type_B"/>
</dbReference>
<dbReference type="Pfam" id="PF23237">
    <property type="entry name" value="HYR_4C"/>
    <property type="match status" value="7"/>
</dbReference>
<feature type="domain" description="HYR-like" evidence="2">
    <location>
        <begin position="1223"/>
        <end position="1288"/>
    </location>
</feature>
<protein>
    <submittedName>
        <fullName evidence="3">Gliding motility-associated C-terminal domain-containing protein</fullName>
    </submittedName>
</protein>
<reference evidence="3" key="1">
    <citation type="submission" date="2020-02" db="EMBL/GenBank/DDBJ databases">
        <title>Flavobacterium sp. genome.</title>
        <authorList>
            <person name="Jung H.S."/>
            <person name="Baek J.H."/>
            <person name="Jeon C.O."/>
        </authorList>
    </citation>
    <scope>NUCLEOTIDE SEQUENCE</scope>
    <source>
        <strain evidence="3">SE-s28</strain>
    </source>
</reference>
<dbReference type="EMBL" id="JAAMPU010000107">
    <property type="protein sequence ID" value="NMH29154.1"/>
    <property type="molecule type" value="Genomic_DNA"/>
</dbReference>
<feature type="chain" id="PRO_5037973786" evidence="1">
    <location>
        <begin position="30"/>
        <end position="2373"/>
    </location>
</feature>
<feature type="domain" description="HYR-like" evidence="2">
    <location>
        <begin position="1702"/>
        <end position="1771"/>
    </location>
</feature>
<evidence type="ECO:0000313" key="4">
    <source>
        <dbReference type="Proteomes" id="UP000712080"/>
    </source>
</evidence>
<dbReference type="PANTHER" id="PTHR46343">
    <property type="entry name" value="HYR DOMAIN-CONTAINING PROTEIN"/>
    <property type="match status" value="1"/>
</dbReference>
<dbReference type="InterPro" id="IPR013783">
    <property type="entry name" value="Ig-like_fold"/>
</dbReference>
<keyword evidence="4" id="KW-1185">Reference proteome</keyword>
<comment type="caution">
    <text evidence="3">The sequence shown here is derived from an EMBL/GenBank/DDBJ whole genome shotgun (WGS) entry which is preliminary data.</text>
</comment>
<feature type="domain" description="HYR-like" evidence="2">
    <location>
        <begin position="1379"/>
        <end position="1448"/>
    </location>
</feature>
<feature type="domain" description="HYR-like" evidence="2">
    <location>
        <begin position="1301"/>
        <end position="1368"/>
    </location>
</feature>
<dbReference type="InterPro" id="IPR043555">
    <property type="entry name" value="SRPX-like"/>
</dbReference>
<evidence type="ECO:0000313" key="3">
    <source>
        <dbReference type="EMBL" id="NMH29154.1"/>
    </source>
</evidence>
<feature type="signal peptide" evidence="1">
    <location>
        <begin position="1"/>
        <end position="29"/>
    </location>
</feature>
<gene>
    <name evidence="3" type="ORF">G6047_14020</name>
</gene>
<dbReference type="InterPro" id="IPR057078">
    <property type="entry name" value="HYR-4C"/>
</dbReference>
<accession>A0A972FN72</accession>
<dbReference type="Proteomes" id="UP000712080">
    <property type="component" value="Unassembled WGS sequence"/>
</dbReference>
<feature type="domain" description="HYR-like" evidence="2">
    <location>
        <begin position="1459"/>
        <end position="1529"/>
    </location>
</feature>
<evidence type="ECO:0000259" key="2">
    <source>
        <dbReference type="Pfam" id="PF23237"/>
    </source>
</evidence>
<dbReference type="NCBIfam" id="TIGR01451">
    <property type="entry name" value="B_ant_repeat"/>
    <property type="match status" value="1"/>
</dbReference>
<proteinExistence type="predicted"/>
<dbReference type="RefSeq" id="WP_169528241.1">
    <property type="nucleotide sequence ID" value="NZ_JAAMPU010000107.1"/>
</dbReference>
<sequence length="2373" mass="249186">MHKLYASRKFRSAFALSLLSILLSGMLNAQVVKPFVQRSSQYTPEKKIYNIKGDFTMLGNTNLSLQNYGNQTQNGNNVMQYVDVDAANLNGLGGIPTFNSSSATLTLSTENGAIPECSNIIYAGLYWTGRAATGAPSDLQFSVTKEIVTGSTPFSNNYPALGHGEAVTATSYNLSVSRTGTANNYSPRYTFSGGGNLYQFNFTNAATNMVSVSVNGGTAVFLPATVSTVGFVKTATLTTPYSFTNAGLTITINQLIRDSRTDRSVVETQQTSKVNLTVSGTTTNTTSYTKNFDKRKLQFRGPGATEYTEITANNNDIYYPVDSNDFMYSAYAEVTDYVKLHGLGEYFAADMALVEGNGGGTGYYGGWGLVVVYENTKMKYRDVTLFDGYAYVIGGTASNELPISGFNTVQSGQVGIKLGIIAGEGDRDITGDYLQIKRNSDGVFQDLNHTANTPDNFFNSSIQVPGTRNPNFLNNTGIDLDMFTVPNPNNSVIANNQNSTTFRYGSIQDTYIIFALAMAVDAYIPEIEGELSAVSINGSPAGSGPYTAEPGQELEFKIKVRNRGTEPLNNAKLIVPIPFNTDYVTGSALNSILFTPLPAPNSLTFDPALGSNGSLVWDIGSLPLPANPDVVLGELTFKLKVTEDCTLLQQTCDNMIQVNGSVSATGSITGISVNNLNLILGYNPNGNCQGNALPAPLKINVDAIDYVNANCQGVPAPVAFTFCTPNATIPITEVSGSFPPGSTFYNEFPVTAESIQYTINNPFPATPGTTTYYAVPPQTAQGCFFAFTITVNSVTETPVAGPGMTYCVGSVASPLTATATNPAHTLYYFSSINGTPQLSITPSTAVAGTFTYYVAEGNSFDCYGPKVEITVTVVPGITITAPANVPFEGCGTDAITGLAYSETPVAITVSQFIAAGGSVSDAELADGEVILYSDVRSGNCPILVTRTFSIDGACGQQSVTQQITIQDLTPPVISTLPAPSVTDGCTGTPDFTTPTASDNCEGLVTLTFADETVHNGCATTITRTWTALDLCGNPATASQSITFNDNTPPVFEVLPEPSTIGCGETPSFETAVATDSCSPNVTLSFVDSQAPGTCPGSIVYTRTWTALDVCQNTSTAQQIITSIDDVPPVITTQAQDLFLECNGEDTTEQIQTWLSQNGGAIATDACSDITWTNDFDTTPTSCSDAVTIIFVATDSCGNQSYSEAHLQINDNLPPVLPQIPGNLDLTCDDAIPAAQPLTATDACVGAITATPAETETPGACQGSRIITRTWTFTDSCENTVSASQTITINDTTAPALPQIPGNLILSCGDTVPSAQPITATDACSGDITATPVETETPGTCEGSRVITRTWTFTDACENTVSASQTITINDTTPPVLPEVPASIILSCGDSIPAAQPLTATDACSGDITATPTETETAGTCPGTSIIARTWTFTDACDNTVSATQTITINDTTPPVLPEIPGSVNLSCAADVPQNVTLTATDECSGETISATGVDVTTAGSCANSFTTIRTWTFTDSCNNTISASQTINVNDTIAPVFTFVPENTTAECGDEPVFGTPVVTDNCIGEVTLTYADETVAGSCVGSSVITRTWTATDVCNNQSTASQSITFTDTVAPVITTQASNLNVNCSTAADALQAWLDSNGGAAATDSCSAVTWTNTYNGQTGSCGTAVEVIFTATDACQNQTTTTASFTITDTEAPVAPQAPENITLSCAGNVPAPLTLIAIDACSGEIAATSTDTVVTGECVNNFVINRTWTFTDDCDNSVSITQTIIVNDTEMPVVPEAPADVTVSCTSLVPVGPVLTAVDGCANEQIEATPFDVVTPGSCPNSYTILRTWSFSDTCKNAVSIHQTITVNDNEAPVFATEIPSDVTLNCEDIPSAPIIMATDNCNTTEFAATLTETTATGTCAGNYTLTRTWTATDACNNTATATQVITVHDVTGPVATDVPADITLECGDTVPTGTPLSATDTCSGATVTANPVDSIAAGSCVNSYTITRTWTFTDACNNTTTATQIISVQDNQAPEFAVDMVGEITVNCGEVPVAPQYTATDACNNTVIAAVLTETSVPGTCPEVQTITRTWTASDACNNSQSISQIIHVMDLNGPVLDSPLDSVVNVTCDAIPAVPELTFSDACSEVGAALFSETSTDPVSGSYTITRTWTATDSCNNSSIYTQIINVTPLTISVPASAYAACNDDTSLILDLTASLPENTPAGGTFVDVDNTGAVQGSSFVPNGLNVGDYHVDYVTGDQSCPSSIVRITVSVDDDCQVLDECEPVVHNAFSPNGDGKNDIFVIESFDNLDCIIDNNVEIYNRWGVLVFEMNKYDNNTRAFRGYSDGRATVKKGDELPAGTYFYIIKYTKADGTNTTKDGYLYLSR</sequence>
<dbReference type="Pfam" id="PF13585">
    <property type="entry name" value="CHU_C"/>
    <property type="match status" value="1"/>
</dbReference>
<dbReference type="NCBIfam" id="TIGR04131">
    <property type="entry name" value="Bac_Flav_CTERM"/>
    <property type="match status" value="1"/>
</dbReference>
<dbReference type="InterPro" id="IPR047589">
    <property type="entry name" value="DUF11_rpt"/>
</dbReference>
<dbReference type="PANTHER" id="PTHR46343:SF2">
    <property type="entry name" value="SUSHI_VON WILLEBRAND FACTOR TYPE A_EGF_PENTRAXIN DOMAIN-CONTAINING 1"/>
    <property type="match status" value="1"/>
</dbReference>
<feature type="domain" description="HYR-like" evidence="2">
    <location>
        <begin position="2026"/>
        <end position="2096"/>
    </location>
</feature>
<dbReference type="Gene3D" id="2.60.40.10">
    <property type="entry name" value="Immunoglobulins"/>
    <property type="match status" value="2"/>
</dbReference>
<evidence type="ECO:0000256" key="1">
    <source>
        <dbReference type="SAM" id="SignalP"/>
    </source>
</evidence>
<name>A0A972FN72_9FLAO</name>
<feature type="domain" description="HYR-like" evidence="2">
    <location>
        <begin position="1943"/>
        <end position="2015"/>
    </location>
</feature>